<gene>
    <name evidence="1" type="ORF">SRO942_LOCUS48656</name>
</gene>
<name>A0A8S2Z268_9BILA</name>
<accession>A0A8S2Z268</accession>
<proteinExistence type="predicted"/>
<dbReference type="Proteomes" id="UP000681722">
    <property type="component" value="Unassembled WGS sequence"/>
</dbReference>
<sequence>PIDVFIHKIDHCTVLQLDMNSVINERCTFIEQHKDTISLDNLKSLFDDIVQELEKTKLNDRLSFLKQLRPLISTIMDNISYLKLANPILLEHQLIRLFLNTYIDLLMKWSKNINNNNNNNDVVLDNDEEFLFREISVRFVWLISELNKLNFHIFKKLFIDKILIDLIQQCLDDIATNGKYLNDANLENLSYIIRILNEITHYEDDIQDDPILLPIIDSVIKCLCSKYYLETFKELLPSSTSTNELNVKQNFLLIACGSYFSNYIGKRRE</sequence>
<reference evidence="1" key="1">
    <citation type="submission" date="2021-02" db="EMBL/GenBank/DDBJ databases">
        <authorList>
            <person name="Nowell W R."/>
        </authorList>
    </citation>
    <scope>NUCLEOTIDE SEQUENCE</scope>
</reference>
<comment type="caution">
    <text evidence="1">The sequence shown here is derived from an EMBL/GenBank/DDBJ whole genome shotgun (WGS) entry which is preliminary data.</text>
</comment>
<evidence type="ECO:0000313" key="2">
    <source>
        <dbReference type="Proteomes" id="UP000681722"/>
    </source>
</evidence>
<feature type="non-terminal residue" evidence="1">
    <location>
        <position position="1"/>
    </location>
</feature>
<organism evidence="1 2">
    <name type="scientific">Didymodactylos carnosus</name>
    <dbReference type="NCBI Taxonomy" id="1234261"/>
    <lineage>
        <taxon>Eukaryota</taxon>
        <taxon>Metazoa</taxon>
        <taxon>Spiralia</taxon>
        <taxon>Gnathifera</taxon>
        <taxon>Rotifera</taxon>
        <taxon>Eurotatoria</taxon>
        <taxon>Bdelloidea</taxon>
        <taxon>Philodinida</taxon>
        <taxon>Philodinidae</taxon>
        <taxon>Didymodactylos</taxon>
    </lineage>
</organism>
<dbReference type="AlphaFoldDB" id="A0A8S2Z268"/>
<dbReference type="EMBL" id="CAJOBC010126048">
    <property type="protein sequence ID" value="CAF4595220.1"/>
    <property type="molecule type" value="Genomic_DNA"/>
</dbReference>
<evidence type="ECO:0000313" key="1">
    <source>
        <dbReference type="EMBL" id="CAF4595220.1"/>
    </source>
</evidence>
<feature type="non-terminal residue" evidence="1">
    <location>
        <position position="269"/>
    </location>
</feature>
<protein>
    <submittedName>
        <fullName evidence="1">Uncharacterized protein</fullName>
    </submittedName>
</protein>